<dbReference type="InterPro" id="IPR001732">
    <property type="entry name" value="UDP-Glc/GDP-Man_DH_N"/>
</dbReference>
<organism evidence="12 13">
    <name type="scientific">Candidatus Uhrbacteria bacterium CG10_big_fil_rev_8_21_14_0_10_48_16</name>
    <dbReference type="NCBI Taxonomy" id="1975038"/>
    <lineage>
        <taxon>Bacteria</taxon>
        <taxon>Candidatus Uhriibacteriota</taxon>
    </lineage>
</organism>
<feature type="binding site" evidence="10">
    <location>
        <position position="269"/>
    </location>
    <ligand>
        <name>NAD(+)</name>
        <dbReference type="ChEBI" id="CHEBI:57540"/>
    </ligand>
</feature>
<dbReference type="GO" id="GO:0003979">
    <property type="term" value="F:UDP-glucose 6-dehydrogenase activity"/>
    <property type="evidence" value="ECO:0007669"/>
    <property type="project" value="UniProtKB-EC"/>
</dbReference>
<keyword evidence="5 7" id="KW-0520">NAD</keyword>
<dbReference type="SMART" id="SM00984">
    <property type="entry name" value="UDPG_MGDP_dh_C"/>
    <property type="match status" value="1"/>
</dbReference>
<dbReference type="SUPFAM" id="SSF52413">
    <property type="entry name" value="UDP-glucose/GDP-mannose dehydrogenase C-terminal domain"/>
    <property type="match status" value="1"/>
</dbReference>
<feature type="binding site" evidence="10">
    <location>
        <position position="121"/>
    </location>
    <ligand>
        <name>NAD(+)</name>
        <dbReference type="ChEBI" id="CHEBI:57540"/>
    </ligand>
</feature>
<evidence type="ECO:0000256" key="1">
    <source>
        <dbReference type="ARBA" id="ARBA00004701"/>
    </source>
</evidence>
<evidence type="ECO:0000313" key="12">
    <source>
        <dbReference type="EMBL" id="PJE76796.1"/>
    </source>
</evidence>
<dbReference type="InterPro" id="IPR036220">
    <property type="entry name" value="UDP-Glc/GDP-Man_DH_C_sf"/>
</dbReference>
<dbReference type="InterPro" id="IPR028357">
    <property type="entry name" value="UDPglc_DH_bac"/>
</dbReference>
<dbReference type="PIRSF" id="PIRSF000124">
    <property type="entry name" value="UDPglc_GDPman_dh"/>
    <property type="match status" value="1"/>
</dbReference>
<dbReference type="PIRSF" id="PIRSF500134">
    <property type="entry name" value="UDPglc_DH_bac"/>
    <property type="match status" value="1"/>
</dbReference>
<dbReference type="AlphaFoldDB" id="A0A2M8LHB6"/>
<comment type="catalytic activity">
    <reaction evidence="6 7">
        <text>UDP-alpha-D-glucose + 2 NAD(+) + H2O = UDP-alpha-D-glucuronate + 2 NADH + 3 H(+)</text>
        <dbReference type="Rhea" id="RHEA:23596"/>
        <dbReference type="ChEBI" id="CHEBI:15377"/>
        <dbReference type="ChEBI" id="CHEBI:15378"/>
        <dbReference type="ChEBI" id="CHEBI:57540"/>
        <dbReference type="ChEBI" id="CHEBI:57945"/>
        <dbReference type="ChEBI" id="CHEBI:58052"/>
        <dbReference type="ChEBI" id="CHEBI:58885"/>
        <dbReference type="EC" id="1.1.1.22"/>
    </reaction>
</comment>
<dbReference type="Gene3D" id="3.40.50.720">
    <property type="entry name" value="NAD(P)-binding Rossmann-like Domain"/>
    <property type="match status" value="2"/>
</dbReference>
<feature type="binding site" evidence="10">
    <location>
        <position position="333"/>
    </location>
    <ligand>
        <name>NAD(+)</name>
        <dbReference type="ChEBI" id="CHEBI:57540"/>
    </ligand>
</feature>
<accession>A0A2M8LHB6</accession>
<evidence type="ECO:0000256" key="6">
    <source>
        <dbReference type="ARBA" id="ARBA00047473"/>
    </source>
</evidence>
<dbReference type="SUPFAM" id="SSF48179">
    <property type="entry name" value="6-phosphogluconate dehydrogenase C-terminal domain-like"/>
    <property type="match status" value="1"/>
</dbReference>
<dbReference type="InterPro" id="IPR014027">
    <property type="entry name" value="UDP-Glc/GDP-Man_DH_C"/>
</dbReference>
<keyword evidence="4 7" id="KW-0560">Oxidoreductase</keyword>
<evidence type="ECO:0000256" key="7">
    <source>
        <dbReference type="PIRNR" id="PIRNR000124"/>
    </source>
</evidence>
<evidence type="ECO:0000256" key="2">
    <source>
        <dbReference type="ARBA" id="ARBA00006601"/>
    </source>
</evidence>
<evidence type="ECO:0000256" key="10">
    <source>
        <dbReference type="PIRSR" id="PIRSR500134-3"/>
    </source>
</evidence>
<comment type="pathway">
    <text evidence="1">Nucleotide-sugar biosynthesis; UDP-alpha-D-glucuronate biosynthesis; UDP-alpha-D-glucuronate from UDP-alpha-D-glucose: step 1/1.</text>
</comment>
<feature type="binding site" evidence="9">
    <location>
        <position position="326"/>
    </location>
    <ligand>
        <name>substrate</name>
    </ligand>
</feature>
<feature type="binding site" evidence="9">
    <location>
        <begin position="255"/>
        <end position="259"/>
    </location>
    <ligand>
        <name>substrate</name>
    </ligand>
</feature>
<protein>
    <recommendedName>
        <fullName evidence="3 7">UDP-glucose 6-dehydrogenase</fullName>
        <ecNumber evidence="3 7">1.1.1.22</ecNumber>
    </recommendedName>
</protein>
<dbReference type="InterPro" id="IPR036291">
    <property type="entry name" value="NAD(P)-bd_dom_sf"/>
</dbReference>
<feature type="binding site" evidence="10">
    <location>
        <position position="35"/>
    </location>
    <ligand>
        <name>NAD(+)</name>
        <dbReference type="ChEBI" id="CHEBI:57540"/>
    </ligand>
</feature>
<evidence type="ECO:0000313" key="13">
    <source>
        <dbReference type="Proteomes" id="UP000231436"/>
    </source>
</evidence>
<proteinExistence type="inferred from homology"/>
<feature type="active site" description="Nucleophile" evidence="8">
    <location>
        <position position="266"/>
    </location>
</feature>
<evidence type="ECO:0000256" key="4">
    <source>
        <dbReference type="ARBA" id="ARBA00023002"/>
    </source>
</evidence>
<feature type="binding site" evidence="9">
    <location>
        <position position="210"/>
    </location>
    <ligand>
        <name>substrate</name>
    </ligand>
</feature>
<dbReference type="PANTHER" id="PTHR43750">
    <property type="entry name" value="UDP-GLUCOSE 6-DEHYDROGENASE TUAD"/>
    <property type="match status" value="1"/>
</dbReference>
<evidence type="ECO:0000256" key="3">
    <source>
        <dbReference type="ARBA" id="ARBA00012954"/>
    </source>
</evidence>
<evidence type="ECO:0000256" key="9">
    <source>
        <dbReference type="PIRSR" id="PIRSR500134-2"/>
    </source>
</evidence>
<sequence length="441" mass="47184">MNLVMIGTGYVGLTTGVGFAMLGHKVACVDIDAGKIARLDLGEVPFYEPGVQEALKTMQGSGNILFTTDLKSVIGNADVLMLAVGTPPKSAGEADLTALFSVADHVGSLLDHEVVVVTKSTVPVGTNRLVLARIREAMKEAGREGLTSLVNIVSVPEFLREGTALEDFLHSDRIVIGADDGIAAQTIDKLHEGITAPRVITSIESAELTKYAANAFLATKISFINEIANLADRVGADVRDIARGIGLDPRIGPAFLRAGIGYGGSCFPKDVSALEQLSGEHGYSFRLLPAVIEVNGRQRDLFFKRLVRDLGGVKGRRIAVWGLAFKPDTDDVRESAAIDIAQRLCAQGAEVVAYDPKATDNARMVLADSVVFAPTAIDACSGAEALVVLTEWPEFREVSFPALKDRMIEPRIFDGRNHLADLHLSQHGFTYRGIGLGSYDV</sequence>
<comment type="caution">
    <text evidence="12">The sequence shown here is derived from an EMBL/GenBank/DDBJ whole genome shotgun (WGS) entry which is preliminary data.</text>
</comment>
<dbReference type="InterPro" id="IPR017476">
    <property type="entry name" value="UDP-Glc/GDP-Man"/>
</dbReference>
<reference evidence="13" key="1">
    <citation type="submission" date="2017-09" db="EMBL/GenBank/DDBJ databases">
        <title>Depth-based differentiation of microbial function through sediment-hosted aquifers and enrichment of novel symbionts in the deep terrestrial subsurface.</title>
        <authorList>
            <person name="Probst A.J."/>
            <person name="Ladd B."/>
            <person name="Jarett J.K."/>
            <person name="Geller-Mcgrath D.E."/>
            <person name="Sieber C.M.K."/>
            <person name="Emerson J.B."/>
            <person name="Anantharaman K."/>
            <person name="Thomas B.C."/>
            <person name="Malmstrom R."/>
            <person name="Stieglmeier M."/>
            <person name="Klingl A."/>
            <person name="Woyke T."/>
            <person name="Ryan C.M."/>
            <person name="Banfield J.F."/>
        </authorList>
    </citation>
    <scope>NUCLEOTIDE SEQUENCE [LARGE SCALE GENOMIC DNA]</scope>
</reference>
<dbReference type="InterPro" id="IPR008927">
    <property type="entry name" value="6-PGluconate_DH-like_C_sf"/>
</dbReference>
<dbReference type="Pfam" id="PF03721">
    <property type="entry name" value="UDPG_MGDP_dh_N"/>
    <property type="match status" value="1"/>
</dbReference>
<name>A0A2M8LHB6_9BACT</name>
<gene>
    <name evidence="12" type="ORF">COV05_02670</name>
</gene>
<comment type="similarity">
    <text evidence="2 7">Belongs to the UDP-glucose/GDP-mannose dehydrogenase family.</text>
</comment>
<evidence type="ECO:0000256" key="8">
    <source>
        <dbReference type="PIRSR" id="PIRSR500134-1"/>
    </source>
</evidence>
<dbReference type="Pfam" id="PF00984">
    <property type="entry name" value="UDPG_MGDP_dh"/>
    <property type="match status" value="1"/>
</dbReference>
<feature type="binding site" evidence="10">
    <location>
        <position position="86"/>
    </location>
    <ligand>
        <name>NAD(+)</name>
        <dbReference type="ChEBI" id="CHEBI:57540"/>
    </ligand>
</feature>
<dbReference type="EC" id="1.1.1.22" evidence="3 7"/>
<dbReference type="Pfam" id="PF03720">
    <property type="entry name" value="UDPG_MGDP_dh_C"/>
    <property type="match status" value="1"/>
</dbReference>
<feature type="binding site" evidence="9">
    <location>
        <position position="263"/>
    </location>
    <ligand>
        <name>substrate</name>
    </ligand>
</feature>
<feature type="binding site" evidence="10">
    <location>
        <position position="30"/>
    </location>
    <ligand>
        <name>NAD(+)</name>
        <dbReference type="ChEBI" id="CHEBI:57540"/>
    </ligand>
</feature>
<dbReference type="GO" id="GO:0000271">
    <property type="term" value="P:polysaccharide biosynthetic process"/>
    <property type="evidence" value="ECO:0007669"/>
    <property type="project" value="InterPro"/>
</dbReference>
<feature type="binding site" evidence="10">
    <location>
        <position position="161"/>
    </location>
    <ligand>
        <name>NAD(+)</name>
        <dbReference type="ChEBI" id="CHEBI:57540"/>
    </ligand>
</feature>
<dbReference type="InterPro" id="IPR014026">
    <property type="entry name" value="UDP-Glc/GDP-Man_DH_dimer"/>
</dbReference>
<dbReference type="GO" id="GO:0006065">
    <property type="term" value="P:UDP-glucuronate biosynthetic process"/>
    <property type="evidence" value="ECO:0007669"/>
    <property type="project" value="UniProtKB-UniPathway"/>
</dbReference>
<dbReference type="SUPFAM" id="SSF51735">
    <property type="entry name" value="NAD(P)-binding Rossmann-fold domains"/>
    <property type="match status" value="1"/>
</dbReference>
<dbReference type="EMBL" id="PFEU01000011">
    <property type="protein sequence ID" value="PJE76796.1"/>
    <property type="molecule type" value="Genomic_DNA"/>
</dbReference>
<dbReference type="GO" id="GO:0051287">
    <property type="term" value="F:NAD binding"/>
    <property type="evidence" value="ECO:0007669"/>
    <property type="project" value="InterPro"/>
</dbReference>
<evidence type="ECO:0000256" key="5">
    <source>
        <dbReference type="ARBA" id="ARBA00023027"/>
    </source>
</evidence>
<feature type="domain" description="UDP-glucose/GDP-mannose dehydrogenase C-terminal" evidence="11">
    <location>
        <begin position="319"/>
        <end position="421"/>
    </location>
</feature>
<dbReference type="NCBIfam" id="TIGR03026">
    <property type="entry name" value="NDP-sugDHase"/>
    <property type="match status" value="1"/>
</dbReference>
<dbReference type="UniPathway" id="UPA00038">
    <property type="reaction ID" value="UER00491"/>
</dbReference>
<dbReference type="PANTHER" id="PTHR43750:SF3">
    <property type="entry name" value="UDP-GLUCOSE 6-DEHYDROGENASE TUAD"/>
    <property type="match status" value="1"/>
</dbReference>
<dbReference type="Proteomes" id="UP000231436">
    <property type="component" value="Unassembled WGS sequence"/>
</dbReference>
<dbReference type="Gene3D" id="1.20.5.100">
    <property type="entry name" value="Cytochrome c1, transmembrane anchor, C-terminal"/>
    <property type="match status" value="1"/>
</dbReference>
<feature type="binding site" evidence="9">
    <location>
        <begin position="158"/>
        <end position="161"/>
    </location>
    <ligand>
        <name>substrate</name>
    </ligand>
</feature>
<evidence type="ECO:0000259" key="11">
    <source>
        <dbReference type="SMART" id="SM00984"/>
    </source>
</evidence>